<feature type="transmembrane region" description="Helical" evidence="2">
    <location>
        <begin position="277"/>
        <end position="295"/>
    </location>
</feature>
<keyword evidence="5" id="KW-1185">Reference proteome</keyword>
<feature type="transmembrane region" description="Helical" evidence="2">
    <location>
        <begin position="247"/>
        <end position="265"/>
    </location>
</feature>
<dbReference type="PANTHER" id="PTHR31082">
    <property type="entry name" value="PHEROMONE-REGULATED MEMBRANE PROTEIN 10"/>
    <property type="match status" value="1"/>
</dbReference>
<feature type="transmembrane region" description="Helical" evidence="2">
    <location>
        <begin position="152"/>
        <end position="170"/>
    </location>
</feature>
<evidence type="ECO:0000256" key="2">
    <source>
        <dbReference type="SAM" id="Phobius"/>
    </source>
</evidence>
<feature type="transmembrane region" description="Helical" evidence="2">
    <location>
        <begin position="302"/>
        <end position="322"/>
    </location>
</feature>
<feature type="domain" description="Threonine/serine exporter-like N-terminal" evidence="3">
    <location>
        <begin position="26"/>
        <end position="260"/>
    </location>
</feature>
<evidence type="ECO:0000313" key="4">
    <source>
        <dbReference type="EMBL" id="MFB9731118.1"/>
    </source>
</evidence>
<proteinExistence type="inferred from homology"/>
<reference evidence="4 5" key="1">
    <citation type="submission" date="2024-09" db="EMBL/GenBank/DDBJ databases">
        <authorList>
            <person name="Sun Q."/>
            <person name="Mori K."/>
        </authorList>
    </citation>
    <scope>NUCLEOTIDE SEQUENCE [LARGE SCALE GENOMIC DNA]</scope>
    <source>
        <strain evidence="4 5">JCM 12763</strain>
    </source>
</reference>
<protein>
    <submittedName>
        <fullName evidence="4">Threonine/serine exporter ThrE family protein</fullName>
    </submittedName>
</protein>
<evidence type="ECO:0000256" key="1">
    <source>
        <dbReference type="ARBA" id="ARBA00034125"/>
    </source>
</evidence>
<feature type="transmembrane region" description="Helical" evidence="2">
    <location>
        <begin position="355"/>
        <end position="375"/>
    </location>
</feature>
<feature type="transmembrane region" description="Helical" evidence="2">
    <location>
        <begin position="182"/>
        <end position="200"/>
    </location>
</feature>
<gene>
    <name evidence="4" type="ORF">ACFFN0_03565</name>
</gene>
<dbReference type="PANTHER" id="PTHR31082:SF4">
    <property type="entry name" value="PHEROMONE-REGULATED MEMBRANE PROTEIN 10"/>
    <property type="match status" value="1"/>
</dbReference>
<feature type="transmembrane region" description="Helical" evidence="2">
    <location>
        <begin position="206"/>
        <end position="226"/>
    </location>
</feature>
<dbReference type="EMBL" id="JBHMAX010000007">
    <property type="protein sequence ID" value="MFB9731118.1"/>
    <property type="molecule type" value="Genomic_DNA"/>
</dbReference>
<accession>A0ABV5UZY6</accession>
<keyword evidence="2" id="KW-1133">Transmembrane helix</keyword>
<dbReference type="InterPro" id="IPR010619">
    <property type="entry name" value="ThrE-like_N"/>
</dbReference>
<dbReference type="InterPro" id="IPR051361">
    <property type="entry name" value="ThrE/Ser_Exporter"/>
</dbReference>
<sequence>MTAAEGAVDGGQQVEGRDARDRRLLAWLGAGLLAGGMPVHEVQEDIHEAARGLGHPAPQVGCLPTAITVTLAAGRPATFEQVEGGLRLDQLADVCAVRASLRTGALTPDEALARLTRLRAQPHRYRRLGLFAGAVLSGVGIALILAPTWGAVVFGGLLAPVTGALMLLTSAGGRSLRTISPLLAAFVVATAAFVASAQGWTPAPLWTLVGPIAVLLPGAAIVTGLTELSAGSMVAGTARLAHGTIQMLLFTLGVGAAAALLRVPLEEVDTTRPVELGWWASLVGVALVTVAISLMESMPGRLVPWLLLLVLATYLAQLTGHTLLGSRWAGAFLGAVVASLGATLVEFLRPQLPRVVAFLPSFWLLVPGSLGLISVSRLEAAPEVAVAAFLGVTLVVVAISLGVVVGASLARPLRDVARRVGLPYLLRRLPRRRRPAVDPTGGAFPTGT</sequence>
<keyword evidence="2" id="KW-0472">Membrane</keyword>
<organism evidence="4 5">
    <name type="scientific">Ornithinimicrobium kibberense</name>
    <dbReference type="NCBI Taxonomy" id="282060"/>
    <lineage>
        <taxon>Bacteria</taxon>
        <taxon>Bacillati</taxon>
        <taxon>Actinomycetota</taxon>
        <taxon>Actinomycetes</taxon>
        <taxon>Micrococcales</taxon>
        <taxon>Ornithinimicrobiaceae</taxon>
        <taxon>Ornithinimicrobium</taxon>
    </lineage>
</organism>
<comment type="similarity">
    <text evidence="1">Belongs to the ThrE exporter (TC 2.A.79) family.</text>
</comment>
<dbReference type="Pfam" id="PF06738">
    <property type="entry name" value="ThrE"/>
    <property type="match status" value="1"/>
</dbReference>
<feature type="transmembrane region" description="Helical" evidence="2">
    <location>
        <begin position="128"/>
        <end position="146"/>
    </location>
</feature>
<keyword evidence="2" id="KW-0812">Transmembrane</keyword>
<feature type="transmembrane region" description="Helical" evidence="2">
    <location>
        <begin position="387"/>
        <end position="410"/>
    </location>
</feature>
<dbReference type="RefSeq" id="WP_141337782.1">
    <property type="nucleotide sequence ID" value="NZ_JBHMAX010000007.1"/>
</dbReference>
<name>A0ABV5UZY6_9MICO</name>
<evidence type="ECO:0000259" key="3">
    <source>
        <dbReference type="Pfam" id="PF06738"/>
    </source>
</evidence>
<comment type="caution">
    <text evidence="4">The sequence shown here is derived from an EMBL/GenBank/DDBJ whole genome shotgun (WGS) entry which is preliminary data.</text>
</comment>
<evidence type="ECO:0000313" key="5">
    <source>
        <dbReference type="Proteomes" id="UP001589613"/>
    </source>
</evidence>
<feature type="transmembrane region" description="Helical" evidence="2">
    <location>
        <begin position="328"/>
        <end position="348"/>
    </location>
</feature>
<dbReference type="Proteomes" id="UP001589613">
    <property type="component" value="Unassembled WGS sequence"/>
</dbReference>